<evidence type="ECO:0000313" key="3">
    <source>
        <dbReference type="EnsemblPlants" id="Kaladp1222s0034.1.v1.1"/>
    </source>
</evidence>
<dbReference type="EnsemblPlants" id="Kaladp1222s0034.1.v1.1">
    <property type="protein sequence ID" value="Kaladp1222s0034.1.v1.1"/>
    <property type="gene ID" value="Kaladp1222s0034.v1.1"/>
</dbReference>
<protein>
    <submittedName>
        <fullName evidence="3">Uncharacterized protein</fullName>
    </submittedName>
</protein>
<evidence type="ECO:0000259" key="2">
    <source>
        <dbReference type="Pfam" id="PF22924"/>
    </source>
</evidence>
<dbReference type="InterPro" id="IPR036250">
    <property type="entry name" value="AcylCo_DH-like_C"/>
</dbReference>
<dbReference type="GO" id="GO:0005777">
    <property type="term" value="C:peroxisome"/>
    <property type="evidence" value="ECO:0007669"/>
    <property type="project" value="InterPro"/>
</dbReference>
<feature type="domain" description="Acyl-CoA oxidase C-alpha1" evidence="2">
    <location>
        <begin position="213"/>
        <end position="244"/>
    </location>
</feature>
<dbReference type="PANTHER" id="PTHR10909:SF250">
    <property type="entry name" value="PEROXISOMAL ACYL-COENZYME A OXIDASE 1"/>
    <property type="match status" value="1"/>
</dbReference>
<dbReference type="Pfam" id="PF22924">
    <property type="entry name" value="ACOX_C_alpha1"/>
    <property type="match status" value="1"/>
</dbReference>
<dbReference type="Gene3D" id="1.20.140.10">
    <property type="entry name" value="Butyryl-CoA Dehydrogenase, subunit A, domain 3"/>
    <property type="match status" value="1"/>
</dbReference>
<feature type="domain" description="Acyl-coenzyme A oxidase N-terminal" evidence="1">
    <location>
        <begin position="72"/>
        <end position="101"/>
    </location>
</feature>
<dbReference type="Gene3D" id="1.10.540.10">
    <property type="entry name" value="Acyl-CoA dehydrogenase/oxidase, N-terminal domain"/>
    <property type="match status" value="1"/>
</dbReference>
<proteinExistence type="predicted"/>
<evidence type="ECO:0000259" key="1">
    <source>
        <dbReference type="Pfam" id="PF14749"/>
    </source>
</evidence>
<dbReference type="AlphaFoldDB" id="A0A7N0VMD5"/>
<accession>A0A7N0VMD5</accession>
<dbReference type="SUPFAM" id="SSF47203">
    <property type="entry name" value="Acyl-CoA dehydrogenase C-terminal domain-like"/>
    <property type="match status" value="1"/>
</dbReference>
<reference evidence="3" key="1">
    <citation type="submission" date="2021-01" db="UniProtKB">
        <authorList>
            <consortium name="EnsemblPlants"/>
        </authorList>
    </citation>
    <scope>IDENTIFICATION</scope>
</reference>
<dbReference type="SUPFAM" id="SSF56645">
    <property type="entry name" value="Acyl-CoA dehydrogenase NM domain-like"/>
    <property type="match status" value="1"/>
</dbReference>
<sequence>MEGVDYLAEERCKAEFDADAMKIVWPGSKHDFKIFNSSARLIASDPLFKNTLRKAAHASKWINELRLTEEEAEMFMPAIKGQGTEEQQAKWLSLAYKVQIIRCYTKTKFGHVEMSKVLKQLPQLNPKVTMSTHAVFYTRLIIDRKEYVVNGFIVQMRSLDDHSLLPGITVGDIGMRFGNGDLKLYGQWVTREGKYLQSDVPRQLLYGYYSNMYSAMRRQFGSQKGGPKTQMIDYKTQQSRLFPLWLLLMLFNLLVNV</sequence>
<dbReference type="InterPro" id="IPR037069">
    <property type="entry name" value="AcylCoA_DH/ox_N_sf"/>
</dbReference>
<dbReference type="Gene3D" id="2.40.110.10">
    <property type="entry name" value="Butyryl-CoA Dehydrogenase, subunit A, domain 2"/>
    <property type="match status" value="1"/>
</dbReference>
<dbReference type="InterPro" id="IPR046373">
    <property type="entry name" value="Acyl-CoA_Oxase/DH_mid-dom_sf"/>
</dbReference>
<dbReference type="Proteomes" id="UP000594263">
    <property type="component" value="Unplaced"/>
</dbReference>
<dbReference type="GO" id="GO:0003997">
    <property type="term" value="F:acyl-CoA oxidase activity"/>
    <property type="evidence" value="ECO:0007669"/>
    <property type="project" value="InterPro"/>
</dbReference>
<dbReference type="InterPro" id="IPR009100">
    <property type="entry name" value="AcylCoA_DH/oxidase_NM_dom_sf"/>
</dbReference>
<dbReference type="InterPro" id="IPR055060">
    <property type="entry name" value="ACOX_C_alpha1"/>
</dbReference>
<organism evidence="3 4">
    <name type="scientific">Kalanchoe fedtschenkoi</name>
    <name type="common">Lavender scallops</name>
    <name type="synonym">South American air plant</name>
    <dbReference type="NCBI Taxonomy" id="63787"/>
    <lineage>
        <taxon>Eukaryota</taxon>
        <taxon>Viridiplantae</taxon>
        <taxon>Streptophyta</taxon>
        <taxon>Embryophyta</taxon>
        <taxon>Tracheophyta</taxon>
        <taxon>Spermatophyta</taxon>
        <taxon>Magnoliopsida</taxon>
        <taxon>eudicotyledons</taxon>
        <taxon>Gunneridae</taxon>
        <taxon>Pentapetalae</taxon>
        <taxon>Saxifragales</taxon>
        <taxon>Crassulaceae</taxon>
        <taxon>Kalanchoe</taxon>
    </lineage>
</organism>
<name>A0A7N0VMD5_KALFE</name>
<keyword evidence="4" id="KW-1185">Reference proteome</keyword>
<dbReference type="Pfam" id="PF14749">
    <property type="entry name" value="Acyl-CoA_ox_N"/>
    <property type="match status" value="1"/>
</dbReference>
<dbReference type="GO" id="GO:0071949">
    <property type="term" value="F:FAD binding"/>
    <property type="evidence" value="ECO:0007669"/>
    <property type="project" value="InterPro"/>
</dbReference>
<dbReference type="PANTHER" id="PTHR10909">
    <property type="entry name" value="ELECTRON TRANSPORT OXIDOREDUCTASE"/>
    <property type="match status" value="1"/>
</dbReference>
<dbReference type="InterPro" id="IPR012258">
    <property type="entry name" value="Acyl-CoA_oxidase"/>
</dbReference>
<dbReference type="GO" id="GO:0055088">
    <property type="term" value="P:lipid homeostasis"/>
    <property type="evidence" value="ECO:0007669"/>
    <property type="project" value="TreeGrafter"/>
</dbReference>
<dbReference type="GO" id="GO:0033540">
    <property type="term" value="P:fatty acid beta-oxidation using acyl-CoA oxidase"/>
    <property type="evidence" value="ECO:0007669"/>
    <property type="project" value="TreeGrafter"/>
</dbReference>
<dbReference type="InterPro" id="IPR029320">
    <property type="entry name" value="Acyl-CoA_ox_N"/>
</dbReference>
<dbReference type="OMA" id="HASKWIN"/>
<dbReference type="GO" id="GO:0001676">
    <property type="term" value="P:long-chain fatty acid metabolic process"/>
    <property type="evidence" value="ECO:0007669"/>
    <property type="project" value="TreeGrafter"/>
</dbReference>
<evidence type="ECO:0000313" key="4">
    <source>
        <dbReference type="Proteomes" id="UP000594263"/>
    </source>
</evidence>
<dbReference type="Gramene" id="Kaladp1222s0034.1.v1.1">
    <property type="protein sequence ID" value="Kaladp1222s0034.1.v1.1"/>
    <property type="gene ID" value="Kaladp1222s0034.v1.1"/>
</dbReference>
<dbReference type="GO" id="GO:0005504">
    <property type="term" value="F:fatty acid binding"/>
    <property type="evidence" value="ECO:0007669"/>
    <property type="project" value="TreeGrafter"/>
</dbReference>